<dbReference type="NCBIfam" id="TIGR01727">
    <property type="entry name" value="oligo_HPY"/>
    <property type="match status" value="1"/>
</dbReference>
<dbReference type="AlphaFoldDB" id="A0A5C4TDN4"/>
<dbReference type="FunFam" id="3.40.50.300:FF:000016">
    <property type="entry name" value="Oligopeptide ABC transporter ATP-binding component"/>
    <property type="match status" value="1"/>
</dbReference>
<dbReference type="Pfam" id="PF00005">
    <property type="entry name" value="ABC_tran"/>
    <property type="match status" value="1"/>
</dbReference>
<dbReference type="SUPFAM" id="SSF52540">
    <property type="entry name" value="P-loop containing nucleoside triphosphate hydrolases"/>
    <property type="match status" value="1"/>
</dbReference>
<sequence>MAEQVRRDADAETEAVAAAVGDANHATGGGDIAGGPSVGAAASSFRGEAGSHAGETLLRVEGLTKYFPVRKGFFGRTVGQVKAVDDVSLTVRQGETFGLVGESGCGKSTLGRCILRAIEPTGGTIRFRERGGTEVDVRALDKQGLRSVRREMQLVFQDPYSSLNPRMTVAEIVGEPLVCHGVARGSELRRRVISLIEMVGLSARHLERYPHAFSGGQRQRIGIARALATDPGFLICDEAVSALDVSVQAQILNLLRELQERLALSYLFISHDLGVIRHISDRVGVMYVGKLVETAGTEALFARPHHPYTEALLSSKPIPDPRRKAERIVLSGEVANPANPPSGCYFHPRCPYARDICKTAAPPMKQVADNHYAACHFAGELNLRGAL</sequence>
<dbReference type="PROSITE" id="PS50893">
    <property type="entry name" value="ABC_TRANSPORTER_2"/>
    <property type="match status" value="1"/>
</dbReference>
<dbReference type="InterPro" id="IPR003593">
    <property type="entry name" value="AAA+_ATPase"/>
</dbReference>
<dbReference type="InterPro" id="IPR003439">
    <property type="entry name" value="ABC_transporter-like_ATP-bd"/>
</dbReference>
<reference evidence="6 7" key="1">
    <citation type="submission" date="2019-05" db="EMBL/GenBank/DDBJ databases">
        <title>We sequenced the genome of Paenibacillus hemerocallicola KCTC 33185 for further insight into its adaptation and study the phylogeny of Paenibacillus.</title>
        <authorList>
            <person name="Narsing Rao M.P."/>
        </authorList>
    </citation>
    <scope>NUCLEOTIDE SEQUENCE [LARGE SCALE GENOMIC DNA]</scope>
    <source>
        <strain evidence="6 7">KCTC 33185</strain>
    </source>
</reference>
<dbReference type="Proteomes" id="UP000307943">
    <property type="component" value="Unassembled WGS sequence"/>
</dbReference>
<dbReference type="Gene3D" id="3.40.50.300">
    <property type="entry name" value="P-loop containing nucleotide triphosphate hydrolases"/>
    <property type="match status" value="1"/>
</dbReference>
<evidence type="ECO:0000313" key="6">
    <source>
        <dbReference type="EMBL" id="TNJ66736.1"/>
    </source>
</evidence>
<dbReference type="PANTHER" id="PTHR43776">
    <property type="entry name" value="TRANSPORT ATP-BINDING PROTEIN"/>
    <property type="match status" value="1"/>
</dbReference>
<keyword evidence="7" id="KW-1185">Reference proteome</keyword>
<dbReference type="OrthoDB" id="9802264at2"/>
<dbReference type="InterPro" id="IPR050319">
    <property type="entry name" value="ABC_transp_ATP-bind"/>
</dbReference>
<dbReference type="InterPro" id="IPR017871">
    <property type="entry name" value="ABC_transporter-like_CS"/>
</dbReference>
<accession>A0A5C4TDN4</accession>
<dbReference type="RefSeq" id="WP_139601902.1">
    <property type="nucleotide sequence ID" value="NZ_VDCQ01000009.1"/>
</dbReference>
<organism evidence="6 7">
    <name type="scientific">Paenibacillus hemerocallicola</name>
    <dbReference type="NCBI Taxonomy" id="1172614"/>
    <lineage>
        <taxon>Bacteria</taxon>
        <taxon>Bacillati</taxon>
        <taxon>Bacillota</taxon>
        <taxon>Bacilli</taxon>
        <taxon>Bacillales</taxon>
        <taxon>Paenibacillaceae</taxon>
        <taxon>Paenibacillus</taxon>
    </lineage>
</organism>
<proteinExistence type="inferred from homology"/>
<dbReference type="InterPro" id="IPR027417">
    <property type="entry name" value="P-loop_NTPase"/>
</dbReference>
<dbReference type="PANTHER" id="PTHR43776:SF7">
    <property type="entry name" value="D,D-DIPEPTIDE TRANSPORT ATP-BINDING PROTEIN DDPF-RELATED"/>
    <property type="match status" value="1"/>
</dbReference>
<dbReference type="GO" id="GO:0055085">
    <property type="term" value="P:transmembrane transport"/>
    <property type="evidence" value="ECO:0007669"/>
    <property type="project" value="UniProtKB-ARBA"/>
</dbReference>
<evidence type="ECO:0000313" key="7">
    <source>
        <dbReference type="Proteomes" id="UP000307943"/>
    </source>
</evidence>
<feature type="domain" description="ABC transporter" evidence="5">
    <location>
        <begin position="58"/>
        <end position="313"/>
    </location>
</feature>
<name>A0A5C4TDN4_9BACL</name>
<comment type="caution">
    <text evidence="6">The sequence shown here is derived from an EMBL/GenBank/DDBJ whole genome shotgun (WGS) entry which is preliminary data.</text>
</comment>
<dbReference type="CDD" id="cd03257">
    <property type="entry name" value="ABC_NikE_OppD_transporters"/>
    <property type="match status" value="1"/>
</dbReference>
<dbReference type="GO" id="GO:0016887">
    <property type="term" value="F:ATP hydrolysis activity"/>
    <property type="evidence" value="ECO:0007669"/>
    <property type="project" value="InterPro"/>
</dbReference>
<keyword evidence="2" id="KW-0813">Transport</keyword>
<evidence type="ECO:0000256" key="2">
    <source>
        <dbReference type="ARBA" id="ARBA00022448"/>
    </source>
</evidence>
<evidence type="ECO:0000256" key="3">
    <source>
        <dbReference type="ARBA" id="ARBA00022741"/>
    </source>
</evidence>
<keyword evidence="3" id="KW-0547">Nucleotide-binding</keyword>
<protein>
    <submittedName>
        <fullName evidence="6">ABC transporter ATP-binding protein</fullName>
    </submittedName>
</protein>
<gene>
    <name evidence="6" type="ORF">FE784_09220</name>
</gene>
<dbReference type="GO" id="GO:0015833">
    <property type="term" value="P:peptide transport"/>
    <property type="evidence" value="ECO:0007669"/>
    <property type="project" value="InterPro"/>
</dbReference>
<dbReference type="InterPro" id="IPR013563">
    <property type="entry name" value="Oligopep_ABC_C"/>
</dbReference>
<evidence type="ECO:0000259" key="5">
    <source>
        <dbReference type="PROSITE" id="PS50893"/>
    </source>
</evidence>
<evidence type="ECO:0000256" key="1">
    <source>
        <dbReference type="ARBA" id="ARBA00005417"/>
    </source>
</evidence>
<dbReference type="SMART" id="SM00382">
    <property type="entry name" value="AAA"/>
    <property type="match status" value="1"/>
</dbReference>
<dbReference type="EMBL" id="VDCQ01000009">
    <property type="protein sequence ID" value="TNJ66736.1"/>
    <property type="molecule type" value="Genomic_DNA"/>
</dbReference>
<dbReference type="Pfam" id="PF08352">
    <property type="entry name" value="oligo_HPY"/>
    <property type="match status" value="1"/>
</dbReference>
<dbReference type="GO" id="GO:0005524">
    <property type="term" value="F:ATP binding"/>
    <property type="evidence" value="ECO:0007669"/>
    <property type="project" value="UniProtKB-KW"/>
</dbReference>
<dbReference type="PROSITE" id="PS00211">
    <property type="entry name" value="ABC_TRANSPORTER_1"/>
    <property type="match status" value="1"/>
</dbReference>
<comment type="similarity">
    <text evidence="1">Belongs to the ABC transporter superfamily.</text>
</comment>
<keyword evidence="4 6" id="KW-0067">ATP-binding</keyword>
<evidence type="ECO:0000256" key="4">
    <source>
        <dbReference type="ARBA" id="ARBA00022840"/>
    </source>
</evidence>